<feature type="compositionally biased region" description="Polar residues" evidence="1">
    <location>
        <begin position="737"/>
        <end position="751"/>
    </location>
</feature>
<evidence type="ECO:0000313" key="4">
    <source>
        <dbReference type="Proteomes" id="UP000663829"/>
    </source>
</evidence>
<proteinExistence type="predicted"/>
<dbReference type="EMBL" id="CAJOBC010001358">
    <property type="protein sequence ID" value="CAF3673821.1"/>
    <property type="molecule type" value="Genomic_DNA"/>
</dbReference>
<feature type="region of interest" description="Disordered" evidence="1">
    <location>
        <begin position="803"/>
        <end position="827"/>
    </location>
</feature>
<dbReference type="EMBL" id="CAJNOQ010001358">
    <property type="protein sequence ID" value="CAF0889155.1"/>
    <property type="molecule type" value="Genomic_DNA"/>
</dbReference>
<feature type="compositionally biased region" description="Basic and acidic residues" evidence="1">
    <location>
        <begin position="332"/>
        <end position="357"/>
    </location>
</feature>
<dbReference type="Proteomes" id="UP000663829">
    <property type="component" value="Unassembled WGS sequence"/>
</dbReference>
<gene>
    <name evidence="2" type="ORF">GPM918_LOCUS8027</name>
    <name evidence="3" type="ORF">SRO942_LOCUS8027</name>
</gene>
<sequence>MANMKGPKSLMDEMIHQDRNFGDSGNEERPSKFRANDDPSLRGNSRGRGSYNNSGSRGTRGGTRGNFQQHGGAGYQHDQSYFNNRNNNNNNDKEQGSLSGDNNRKMGVANSVPPSLLGLNLAPNRHSSNYSTDSNNFPNKNSTFPHRGRPRFSNPQAGYRGNMNRFSGGQASFNENNQQPLNENFRQQQSLFGGSNSNNAQKSQTMVQQDNKQISQKPMQSILPRGNNDRIDIDLSSSLKYSEQKQDVSLMELNVKKEQDMLLHKTKMPNQQQYYQNDNRRYDSREENSRKEYDRPSRDHNSRTDRSRSPATRNDRRFATKYENNDRQFGIKGDRDVSTRASRESFMNKREEKRDSNNDGTGRRSRFGSDERGFKGRDYDQRSNSQQDNREHEQNEGRRLQFPGAGYRNVPENRLNSQHGNTQQQQYSPNFPGQNRSDYNNVQQNYRQQGGMTNEQRSYNRLNPDSGTNLGRRQSRFSDRQTEEYDIDNKPLHKPEFQLPVAITTTPLYQVTNTATYSQARPSQNQAYSQQQQSSSIQSQINPQFRAQMPPPNSAQQSAQNQPNMPSYQQMPQLQQHFSGGQGYNWPSATSVVPATSQSQSQQIAPHSMTAIQQPNPYSQHQSQQPQSVNPYAQYGVTSNPQQTTSSTPVSTSQQYQNTTNVQQASATQQATSAVSGTSASVMDALQQQQQQWAQYCQQYWNYVQQQQALRTASASHPEQTVALQQQSQPAGHGFSSLPTQPQSQATAVPTVKQTTTAAVQDTSVASEPSNLDNQWSQYVQQWSQYCMQQPNASTSAVVLPTTTQPVSDNSSINVQQQTSLPDRTSAASTIPNYLSQLNHQQQQQQQGANSSLWQNWFNQTQ</sequence>
<feature type="region of interest" description="Disordered" evidence="1">
    <location>
        <begin position="718"/>
        <end position="751"/>
    </location>
</feature>
<feature type="region of interest" description="Disordered" evidence="1">
    <location>
        <begin position="265"/>
        <end position="492"/>
    </location>
</feature>
<accession>A0A813YSR4</accession>
<evidence type="ECO:0000256" key="1">
    <source>
        <dbReference type="SAM" id="MobiDB-lite"/>
    </source>
</evidence>
<feature type="compositionally biased region" description="Polar residues" evidence="1">
    <location>
        <begin position="164"/>
        <end position="177"/>
    </location>
</feature>
<reference evidence="2" key="1">
    <citation type="submission" date="2021-02" db="EMBL/GenBank/DDBJ databases">
        <authorList>
            <person name="Nowell W R."/>
        </authorList>
    </citation>
    <scope>NUCLEOTIDE SEQUENCE</scope>
</reference>
<feature type="region of interest" description="Disordered" evidence="1">
    <location>
        <begin position="544"/>
        <end position="665"/>
    </location>
</feature>
<feature type="compositionally biased region" description="Basic and acidic residues" evidence="1">
    <location>
        <begin position="278"/>
        <end position="326"/>
    </location>
</feature>
<feature type="compositionally biased region" description="Low complexity" evidence="1">
    <location>
        <begin position="522"/>
        <end position="539"/>
    </location>
</feature>
<evidence type="ECO:0000313" key="2">
    <source>
        <dbReference type="EMBL" id="CAF0889155.1"/>
    </source>
</evidence>
<feature type="compositionally biased region" description="Polar residues" evidence="1">
    <location>
        <begin position="718"/>
        <end position="730"/>
    </location>
</feature>
<name>A0A813YSR4_9BILA</name>
<feature type="region of interest" description="Disordered" evidence="1">
    <location>
        <begin position="189"/>
        <end position="229"/>
    </location>
</feature>
<protein>
    <submittedName>
        <fullName evidence="2">Uncharacterized protein</fullName>
    </submittedName>
</protein>
<feature type="compositionally biased region" description="Low complexity" evidence="1">
    <location>
        <begin position="42"/>
        <end position="57"/>
    </location>
</feature>
<comment type="caution">
    <text evidence="2">The sequence shown here is derived from an EMBL/GenBank/DDBJ whole genome shotgun (WGS) entry which is preliminary data.</text>
</comment>
<feature type="compositionally biased region" description="Basic and acidic residues" evidence="1">
    <location>
        <begin position="367"/>
        <end position="381"/>
    </location>
</feature>
<feature type="compositionally biased region" description="Low complexity" evidence="1">
    <location>
        <begin position="544"/>
        <end position="567"/>
    </location>
</feature>
<evidence type="ECO:0000313" key="3">
    <source>
        <dbReference type="EMBL" id="CAF3673821.1"/>
    </source>
</evidence>
<feature type="compositionally biased region" description="Polar residues" evidence="1">
    <location>
        <begin position="189"/>
        <end position="219"/>
    </location>
</feature>
<feature type="region of interest" description="Disordered" evidence="1">
    <location>
        <begin position="1"/>
        <end position="177"/>
    </location>
</feature>
<dbReference type="AlphaFoldDB" id="A0A813YSR4"/>
<feature type="compositionally biased region" description="Basic and acidic residues" evidence="1">
    <location>
        <begin position="10"/>
        <end position="40"/>
    </location>
</feature>
<feature type="compositionally biased region" description="Polar residues" evidence="1">
    <location>
        <begin position="568"/>
        <end position="605"/>
    </location>
</feature>
<dbReference type="Proteomes" id="UP000681722">
    <property type="component" value="Unassembled WGS sequence"/>
</dbReference>
<feature type="compositionally biased region" description="Basic and acidic residues" evidence="1">
    <location>
        <begin position="476"/>
        <end position="492"/>
    </location>
</feature>
<feature type="compositionally biased region" description="Low complexity" evidence="1">
    <location>
        <begin position="637"/>
        <end position="665"/>
    </location>
</feature>
<feature type="compositionally biased region" description="Polar residues" evidence="1">
    <location>
        <begin position="414"/>
        <end position="472"/>
    </location>
</feature>
<feature type="region of interest" description="Disordered" evidence="1">
    <location>
        <begin position="520"/>
        <end position="539"/>
    </location>
</feature>
<feature type="compositionally biased region" description="Polar residues" evidence="1">
    <location>
        <begin position="125"/>
        <end position="144"/>
    </location>
</feature>
<feature type="compositionally biased region" description="Basic and acidic residues" evidence="1">
    <location>
        <begin position="388"/>
        <end position="399"/>
    </location>
</feature>
<organism evidence="2 4">
    <name type="scientific">Didymodactylos carnosus</name>
    <dbReference type="NCBI Taxonomy" id="1234261"/>
    <lineage>
        <taxon>Eukaryota</taxon>
        <taxon>Metazoa</taxon>
        <taxon>Spiralia</taxon>
        <taxon>Gnathifera</taxon>
        <taxon>Rotifera</taxon>
        <taxon>Eurotatoria</taxon>
        <taxon>Bdelloidea</taxon>
        <taxon>Philodinida</taxon>
        <taxon>Philodinidae</taxon>
        <taxon>Didymodactylos</taxon>
    </lineage>
</organism>
<keyword evidence="4" id="KW-1185">Reference proteome</keyword>
<feature type="compositionally biased region" description="Low complexity" evidence="1">
    <location>
        <begin position="613"/>
        <end position="628"/>
    </location>
</feature>